<feature type="region of interest" description="Disordered" evidence="5">
    <location>
        <begin position="1"/>
        <end position="37"/>
    </location>
</feature>
<name>V9D7B0_9EURO</name>
<dbReference type="HOGENOM" id="CLU_006504_7_1_1"/>
<dbReference type="Proteomes" id="UP000030678">
    <property type="component" value="Unassembled WGS sequence"/>
</dbReference>
<evidence type="ECO:0000313" key="10">
    <source>
        <dbReference type="EMBL" id="ETI22526.1"/>
    </source>
</evidence>
<accession>V9D7B0</accession>
<dbReference type="Pfam" id="PF07731">
    <property type="entry name" value="Cu-oxidase_2"/>
    <property type="match status" value="1"/>
</dbReference>
<dbReference type="VEuPathDB" id="FungiDB:G647_06601"/>
<reference evidence="10 11" key="1">
    <citation type="submission" date="2013-03" db="EMBL/GenBank/DDBJ databases">
        <title>The Genome Sequence of Cladophialophora carrionii CBS 160.54.</title>
        <authorList>
            <consortium name="The Broad Institute Genomics Platform"/>
            <person name="Cuomo C."/>
            <person name="de Hoog S."/>
            <person name="Gorbushina A."/>
            <person name="Walker B."/>
            <person name="Young S.K."/>
            <person name="Zeng Q."/>
            <person name="Gargeya S."/>
            <person name="Fitzgerald M."/>
            <person name="Haas B."/>
            <person name="Abouelleil A."/>
            <person name="Allen A.W."/>
            <person name="Alvarado L."/>
            <person name="Arachchi H.M."/>
            <person name="Berlin A.M."/>
            <person name="Chapman S.B."/>
            <person name="Gainer-Dewar J."/>
            <person name="Goldberg J."/>
            <person name="Griggs A."/>
            <person name="Gujja S."/>
            <person name="Hansen M."/>
            <person name="Howarth C."/>
            <person name="Imamovic A."/>
            <person name="Ireland A."/>
            <person name="Larimer J."/>
            <person name="McCowan C."/>
            <person name="Murphy C."/>
            <person name="Pearson M."/>
            <person name="Poon T.W."/>
            <person name="Priest M."/>
            <person name="Roberts A."/>
            <person name="Saif S."/>
            <person name="Shea T."/>
            <person name="Sisk P."/>
            <person name="Sykes S."/>
            <person name="Wortman J."/>
            <person name="Nusbaum C."/>
            <person name="Birren B."/>
        </authorList>
    </citation>
    <scope>NUCLEOTIDE SEQUENCE [LARGE SCALE GENOMIC DNA]</scope>
    <source>
        <strain evidence="10 11">CBS 160.54</strain>
    </source>
</reference>
<evidence type="ECO:0000256" key="5">
    <source>
        <dbReference type="SAM" id="MobiDB-lite"/>
    </source>
</evidence>
<evidence type="ECO:0000259" key="7">
    <source>
        <dbReference type="Pfam" id="PF00394"/>
    </source>
</evidence>
<keyword evidence="6" id="KW-1133">Transmembrane helix</keyword>
<dbReference type="PROSITE" id="PS00079">
    <property type="entry name" value="MULTICOPPER_OXIDASE1"/>
    <property type="match status" value="1"/>
</dbReference>
<dbReference type="PANTHER" id="PTHR11709:SF414">
    <property type="entry name" value="ADR239WP"/>
    <property type="match status" value="1"/>
</dbReference>
<evidence type="ECO:0008006" key="12">
    <source>
        <dbReference type="Google" id="ProtNLM"/>
    </source>
</evidence>
<feature type="domain" description="Plastocyanin-like" evidence="9">
    <location>
        <begin position="135"/>
        <end position="249"/>
    </location>
</feature>
<dbReference type="PROSITE" id="PS00080">
    <property type="entry name" value="MULTICOPPER_OXIDASE2"/>
    <property type="match status" value="1"/>
</dbReference>
<dbReference type="GO" id="GO:0016491">
    <property type="term" value="F:oxidoreductase activity"/>
    <property type="evidence" value="ECO:0007669"/>
    <property type="project" value="UniProtKB-KW"/>
</dbReference>
<dbReference type="CDD" id="cd13886">
    <property type="entry name" value="CuRO_2_MCO_like_1"/>
    <property type="match status" value="1"/>
</dbReference>
<protein>
    <recommendedName>
        <fullName evidence="12">Multicopper oxidase</fullName>
    </recommendedName>
</protein>
<dbReference type="Gene3D" id="2.60.40.420">
    <property type="entry name" value="Cupredoxins - blue copper proteins"/>
    <property type="match status" value="3"/>
</dbReference>
<keyword evidence="6" id="KW-0812">Transmembrane</keyword>
<dbReference type="InterPro" id="IPR001117">
    <property type="entry name" value="Cu-oxidase_2nd"/>
</dbReference>
<evidence type="ECO:0000256" key="3">
    <source>
        <dbReference type="ARBA" id="ARBA00023002"/>
    </source>
</evidence>
<dbReference type="SUPFAM" id="SSF49503">
    <property type="entry name" value="Cupredoxins"/>
    <property type="match status" value="3"/>
</dbReference>
<dbReference type="EMBL" id="KB822706">
    <property type="protein sequence ID" value="ETI22526.1"/>
    <property type="molecule type" value="Genomic_DNA"/>
</dbReference>
<dbReference type="CDD" id="cd13857">
    <property type="entry name" value="CuRO_1_Diphenol_Ox"/>
    <property type="match status" value="1"/>
</dbReference>
<gene>
    <name evidence="10" type="ORF">G647_06601</name>
</gene>
<evidence type="ECO:0000259" key="9">
    <source>
        <dbReference type="Pfam" id="PF07732"/>
    </source>
</evidence>
<comment type="similarity">
    <text evidence="1">Belongs to the multicopper oxidase family.</text>
</comment>
<dbReference type="InterPro" id="IPR011706">
    <property type="entry name" value="Cu-oxidase_C"/>
</dbReference>
<dbReference type="AlphaFoldDB" id="V9D7B0"/>
<dbReference type="RefSeq" id="XP_008729143.1">
    <property type="nucleotide sequence ID" value="XM_008730921.1"/>
</dbReference>
<dbReference type="GO" id="GO:0005507">
    <property type="term" value="F:copper ion binding"/>
    <property type="evidence" value="ECO:0007669"/>
    <property type="project" value="InterPro"/>
</dbReference>
<evidence type="ECO:0000313" key="11">
    <source>
        <dbReference type="Proteomes" id="UP000030678"/>
    </source>
</evidence>
<evidence type="ECO:0000256" key="6">
    <source>
        <dbReference type="SAM" id="Phobius"/>
    </source>
</evidence>
<feature type="transmembrane region" description="Helical" evidence="6">
    <location>
        <begin position="44"/>
        <end position="68"/>
    </location>
</feature>
<dbReference type="Pfam" id="PF00394">
    <property type="entry name" value="Cu-oxidase"/>
    <property type="match status" value="1"/>
</dbReference>
<dbReference type="InterPro" id="IPR011707">
    <property type="entry name" value="Cu-oxidase-like_N"/>
</dbReference>
<dbReference type="PANTHER" id="PTHR11709">
    <property type="entry name" value="MULTI-COPPER OXIDASE"/>
    <property type="match status" value="1"/>
</dbReference>
<feature type="domain" description="Plastocyanin-like" evidence="8">
    <location>
        <begin position="511"/>
        <end position="631"/>
    </location>
</feature>
<feature type="region of interest" description="Disordered" evidence="5">
    <location>
        <begin position="71"/>
        <end position="103"/>
    </location>
</feature>
<keyword evidence="3" id="KW-0560">Oxidoreductase</keyword>
<evidence type="ECO:0000259" key="8">
    <source>
        <dbReference type="Pfam" id="PF07731"/>
    </source>
</evidence>
<evidence type="ECO:0000256" key="1">
    <source>
        <dbReference type="ARBA" id="ARBA00010609"/>
    </source>
</evidence>
<dbReference type="InterPro" id="IPR002355">
    <property type="entry name" value="Cu_oxidase_Cu_BS"/>
</dbReference>
<dbReference type="OrthoDB" id="2121828at2759"/>
<dbReference type="GeneID" id="19985094"/>
<keyword evidence="2" id="KW-0479">Metal-binding</keyword>
<dbReference type="Pfam" id="PF07732">
    <property type="entry name" value="Cu-oxidase_3"/>
    <property type="match status" value="1"/>
</dbReference>
<keyword evidence="4" id="KW-0186">Copper</keyword>
<feature type="domain" description="Plastocyanin-like" evidence="7">
    <location>
        <begin position="261"/>
        <end position="424"/>
    </location>
</feature>
<proteinExistence type="inferred from homology"/>
<dbReference type="FunFam" id="2.60.40.420:FF:000045">
    <property type="entry name" value="Laccase 2"/>
    <property type="match status" value="1"/>
</dbReference>
<dbReference type="InterPro" id="IPR033138">
    <property type="entry name" value="Cu_oxidase_CS"/>
</dbReference>
<keyword evidence="6" id="KW-0472">Membrane</keyword>
<dbReference type="InterPro" id="IPR008972">
    <property type="entry name" value="Cupredoxin"/>
</dbReference>
<evidence type="ECO:0000256" key="4">
    <source>
        <dbReference type="ARBA" id="ARBA00023008"/>
    </source>
</evidence>
<dbReference type="CDD" id="cd13910">
    <property type="entry name" value="CuRO_3_MCO_like_4"/>
    <property type="match status" value="1"/>
</dbReference>
<sequence length="649" mass="71308">MAPDTFAEKAATQEQTHTATSEGQRSPDAKDRGHQSNVSRRRRVYLAVVVVLLVVLALALGLGLGLGLRHSSKSNSGNSSGAPLPSNPRIPSEDSQASLSVPPWRSNVEDYTLDIASWDFNAPPTTREYNLTLSEIQLSPDGVFRTMIAINGRFPGPLIRANMGDRLIINVQNNLPNGTAIHWHGLFQNGTNWMDGTAGITQCPIPPNGGKFTYNFTLENQFGTYWYHTHYSTTNGDGPVGPLIIHSPDEVKMQKYYDVDQVVLLQDWYHDYSQALLPDYLASGSENGEPVPDNGLIQGTNYFNCSTLDSDSGYVCVQNSTRAVLTVEHGKRYRYRLINAGAFATFQFSIDNHPLSVIEADGTATVPLSVHRVDIAVAQRYSVVMNANQSSASNYWMRAQLNTFCFGDDNPVLDADARALITYTNSTAAPTDSVDWKDALDVECIGLNSSLLTPMFETEAPPATIMYALAANFQIGDYAIDRAYINGTSWVMSDTPTLNQAVAGLGAANSNFTTSGVSSAFSANQYVIDVPDVAVVDLLITNYDEGAHPFHLHGHSFWVLATSPDQYFDWSTYPALNTTLSNVLKRDTVMIDAYGWVLIRFVADNPGLWALHCHITWHMESGLLMQFQTRNDIMKTWTLPSDVLGLCSA</sequence>
<feature type="compositionally biased region" description="Basic and acidic residues" evidence="5">
    <location>
        <begin position="25"/>
        <end position="34"/>
    </location>
</feature>
<evidence type="ECO:0000256" key="2">
    <source>
        <dbReference type="ARBA" id="ARBA00022723"/>
    </source>
</evidence>
<feature type="compositionally biased region" description="Polar residues" evidence="5">
    <location>
        <begin position="12"/>
        <end position="24"/>
    </location>
</feature>
<dbReference type="InterPro" id="IPR045087">
    <property type="entry name" value="Cu-oxidase_fam"/>
</dbReference>
<organism evidence="10 11">
    <name type="scientific">Cladophialophora carrionii CBS 160.54</name>
    <dbReference type="NCBI Taxonomy" id="1279043"/>
    <lineage>
        <taxon>Eukaryota</taxon>
        <taxon>Fungi</taxon>
        <taxon>Dikarya</taxon>
        <taxon>Ascomycota</taxon>
        <taxon>Pezizomycotina</taxon>
        <taxon>Eurotiomycetes</taxon>
        <taxon>Chaetothyriomycetidae</taxon>
        <taxon>Chaetothyriales</taxon>
        <taxon>Herpotrichiellaceae</taxon>
        <taxon>Cladophialophora</taxon>
    </lineage>
</organism>